<dbReference type="Proteomes" id="UP000824890">
    <property type="component" value="Unassembled WGS sequence"/>
</dbReference>
<feature type="non-terminal residue" evidence="1">
    <location>
        <position position="66"/>
    </location>
</feature>
<proteinExistence type="predicted"/>
<comment type="caution">
    <text evidence="1">The sequence shown here is derived from an EMBL/GenBank/DDBJ whole genome shotgun (WGS) entry which is preliminary data.</text>
</comment>
<protein>
    <submittedName>
        <fullName evidence="1">Uncharacterized protein</fullName>
    </submittedName>
</protein>
<name>A0ABQ8C5T6_BRANA</name>
<dbReference type="EMBL" id="JAGKQM010000009">
    <property type="protein sequence ID" value="KAH0911948.1"/>
    <property type="molecule type" value="Genomic_DNA"/>
</dbReference>
<organism evidence="1 2">
    <name type="scientific">Brassica napus</name>
    <name type="common">Rape</name>
    <dbReference type="NCBI Taxonomy" id="3708"/>
    <lineage>
        <taxon>Eukaryota</taxon>
        <taxon>Viridiplantae</taxon>
        <taxon>Streptophyta</taxon>
        <taxon>Embryophyta</taxon>
        <taxon>Tracheophyta</taxon>
        <taxon>Spermatophyta</taxon>
        <taxon>Magnoliopsida</taxon>
        <taxon>eudicotyledons</taxon>
        <taxon>Gunneridae</taxon>
        <taxon>Pentapetalae</taxon>
        <taxon>rosids</taxon>
        <taxon>malvids</taxon>
        <taxon>Brassicales</taxon>
        <taxon>Brassicaceae</taxon>
        <taxon>Brassiceae</taxon>
        <taxon>Brassica</taxon>
    </lineage>
</organism>
<accession>A0ABQ8C5T6</accession>
<feature type="non-terminal residue" evidence="1">
    <location>
        <position position="1"/>
    </location>
</feature>
<reference evidence="1 2" key="1">
    <citation type="submission" date="2021-05" db="EMBL/GenBank/DDBJ databases">
        <title>Genome Assembly of Synthetic Allotetraploid Brassica napus Reveals Homoeologous Exchanges between Subgenomes.</title>
        <authorList>
            <person name="Davis J.T."/>
        </authorList>
    </citation>
    <scope>NUCLEOTIDE SEQUENCE [LARGE SCALE GENOMIC DNA]</scope>
    <source>
        <strain evidence="2">cv. Da-Ae</strain>
        <tissue evidence="1">Seedling</tissue>
    </source>
</reference>
<evidence type="ECO:0000313" key="2">
    <source>
        <dbReference type="Proteomes" id="UP000824890"/>
    </source>
</evidence>
<keyword evidence="2" id="KW-1185">Reference proteome</keyword>
<evidence type="ECO:0000313" key="1">
    <source>
        <dbReference type="EMBL" id="KAH0911948.1"/>
    </source>
</evidence>
<sequence length="66" mass="7163">RQRWHFSRDFTESSCAVTPSTSPSSSPALSSAKGLWIMVFISSGKAKTLGNGMKTSLCWVKGLLKN</sequence>
<gene>
    <name evidence="1" type="ORF">HID58_035269</name>
</gene>